<evidence type="ECO:0000256" key="3">
    <source>
        <dbReference type="ARBA" id="ARBA00022801"/>
    </source>
</evidence>
<dbReference type="AlphaFoldDB" id="A0A1G9K183"/>
<accession>A0A1G9K183</accession>
<protein>
    <submittedName>
        <fullName evidence="6">Uncharacterized conserved protein YabE, contains G5 and tandem DUF348 domains</fullName>
    </submittedName>
</protein>
<dbReference type="Pfam" id="PF06737">
    <property type="entry name" value="Transglycosylas"/>
    <property type="match status" value="1"/>
</dbReference>
<evidence type="ECO:0000313" key="7">
    <source>
        <dbReference type="Proteomes" id="UP000199475"/>
    </source>
</evidence>
<gene>
    <name evidence="6" type="ORF">SAMN04488242_1563</name>
</gene>
<dbReference type="InterPro" id="IPR011098">
    <property type="entry name" value="G5_dom"/>
</dbReference>
<evidence type="ECO:0000256" key="2">
    <source>
        <dbReference type="ARBA" id="ARBA00022729"/>
    </source>
</evidence>
<keyword evidence="2 4" id="KW-0732">Signal</keyword>
<dbReference type="CDD" id="cd13925">
    <property type="entry name" value="RPF"/>
    <property type="match status" value="1"/>
</dbReference>
<dbReference type="Pfam" id="PF03990">
    <property type="entry name" value="DUF348"/>
    <property type="match status" value="3"/>
</dbReference>
<dbReference type="Gene3D" id="2.20.230.10">
    <property type="entry name" value="Resuscitation-promoting factor rpfb"/>
    <property type="match status" value="1"/>
</dbReference>
<comment type="similarity">
    <text evidence="1">Belongs to the transglycosylase family. Rpf subfamily.</text>
</comment>
<evidence type="ECO:0000259" key="5">
    <source>
        <dbReference type="PROSITE" id="PS51109"/>
    </source>
</evidence>
<dbReference type="STRING" id="686624.SAMN04488242_1563"/>
<dbReference type="SMART" id="SM01208">
    <property type="entry name" value="G5"/>
    <property type="match status" value="1"/>
</dbReference>
<dbReference type="InterPro" id="IPR007137">
    <property type="entry name" value="DUF348"/>
</dbReference>
<feature type="signal peptide" evidence="4">
    <location>
        <begin position="1"/>
        <end position="26"/>
    </location>
</feature>
<feature type="chain" id="PRO_5011432814" evidence="4">
    <location>
        <begin position="27"/>
        <end position="371"/>
    </location>
</feature>
<dbReference type="Pfam" id="PF07501">
    <property type="entry name" value="G5"/>
    <property type="match status" value="1"/>
</dbReference>
<keyword evidence="7" id="KW-1185">Reference proteome</keyword>
<dbReference type="InterPro" id="IPR010618">
    <property type="entry name" value="RPF"/>
</dbReference>
<evidence type="ECO:0000256" key="4">
    <source>
        <dbReference type="SAM" id="SignalP"/>
    </source>
</evidence>
<dbReference type="GO" id="GO:0016787">
    <property type="term" value="F:hydrolase activity"/>
    <property type="evidence" value="ECO:0007669"/>
    <property type="project" value="UniProtKB-KW"/>
</dbReference>
<proteinExistence type="inferred from homology"/>
<dbReference type="EMBL" id="FNGP01000002">
    <property type="protein sequence ID" value="SDL43085.1"/>
    <property type="molecule type" value="Genomic_DNA"/>
</dbReference>
<organism evidence="6 7">
    <name type="scientific">Tessaracoccus oleiagri</name>
    <dbReference type="NCBI Taxonomy" id="686624"/>
    <lineage>
        <taxon>Bacteria</taxon>
        <taxon>Bacillati</taxon>
        <taxon>Actinomycetota</taxon>
        <taxon>Actinomycetes</taxon>
        <taxon>Propionibacteriales</taxon>
        <taxon>Propionibacteriaceae</taxon>
        <taxon>Tessaracoccus</taxon>
    </lineage>
</organism>
<name>A0A1G9K183_9ACTN</name>
<dbReference type="InterPro" id="IPR023346">
    <property type="entry name" value="Lysozyme-like_dom_sf"/>
</dbReference>
<keyword evidence="3" id="KW-0378">Hydrolase</keyword>
<sequence>MAKLAVPAIAGATALALVASVGVATAMQKNDVALTVDGATKAIAVREDTVGEVLELEGIELAEHDVVLPGVESEVTDDMEITVLVARPFEVTVDGQTREVWTTGKTVQEALGFLDLDAADSKLSVSRSAAIGREGLSVDVFTAKDVSLVAGGKEMAVRFAGTVADVLVGAHLTPDADDIVAPAPDTLLADGMEIKYVDVEVTTPSVEKAIPFGKKSVESSKLAKGKSEVTTKGVEGLKRETWKNVYHDGQLQSSIKQSEEVLKDPVTQVTTVGTYVAPKEATTSSTGGGGGAIDLSRAAMWDRIAQCESTGRWNINTGNGYYGGLQFNLATWRSVDGTDFAAYPHQASRAEQITVANRLYAIRGTQPWSCA</sequence>
<dbReference type="Gene3D" id="1.10.530.10">
    <property type="match status" value="1"/>
</dbReference>
<dbReference type="OrthoDB" id="1404170at2"/>
<dbReference type="SUPFAM" id="SSF53955">
    <property type="entry name" value="Lysozyme-like"/>
    <property type="match status" value="1"/>
</dbReference>
<feature type="domain" description="G5" evidence="5">
    <location>
        <begin position="196"/>
        <end position="276"/>
    </location>
</feature>
<evidence type="ECO:0000256" key="1">
    <source>
        <dbReference type="ARBA" id="ARBA00010830"/>
    </source>
</evidence>
<reference evidence="6 7" key="1">
    <citation type="submission" date="2016-10" db="EMBL/GenBank/DDBJ databases">
        <authorList>
            <person name="de Groot N.N."/>
        </authorList>
    </citation>
    <scope>NUCLEOTIDE SEQUENCE [LARGE SCALE GENOMIC DNA]</scope>
    <source>
        <strain evidence="6 7">CGMCC 1.9159</strain>
    </source>
</reference>
<dbReference type="PROSITE" id="PS51109">
    <property type="entry name" value="G5"/>
    <property type="match status" value="1"/>
</dbReference>
<dbReference type="RefSeq" id="WP_093250630.1">
    <property type="nucleotide sequence ID" value="NZ_FNGP01000002.1"/>
</dbReference>
<dbReference type="Proteomes" id="UP000199475">
    <property type="component" value="Unassembled WGS sequence"/>
</dbReference>
<evidence type="ECO:0000313" key="6">
    <source>
        <dbReference type="EMBL" id="SDL43085.1"/>
    </source>
</evidence>